<dbReference type="GO" id="GO:0006826">
    <property type="term" value="P:iron ion transport"/>
    <property type="evidence" value="ECO:0007669"/>
    <property type="project" value="UniProtKB-KW"/>
</dbReference>
<sequence>MERDHGAAAGLARAHLAHRLRPADARPGAHLPRPHLAAQPRFRPRRGRHAAGGQPTGESPSLHFETIALSGASYAFPARVDVPPFVLGPADFEICAGELVFIVGANGSGKSTLLKLLAGQLPPSHGHVRLAGTPLARWGARAFGLKVVYLPQQPPPAAGLQVRELLALGHYTWHGALGRFRVSDREKVAEALALTGMEPFADRLVDTLSGGERQRAFLAMLVAQDAECRLLDEPISALDIAHQVEVLSLVQRLAVEPGMGVVIVLHHVNMAARFCDEVIALPAGRLIARGTPAEMMAPAALEAIYGIAMEVMPHPSHGTPVAFAR</sequence>
<keyword evidence="5" id="KW-0410">Iron transport</keyword>
<proteinExistence type="inferred from homology"/>
<dbReference type="Pfam" id="PF00005">
    <property type="entry name" value="ABC_tran"/>
    <property type="match status" value="1"/>
</dbReference>
<dbReference type="InterPro" id="IPR051535">
    <property type="entry name" value="Siderophore_ABC-ATPase"/>
</dbReference>
<comment type="caution">
    <text evidence="13">The sequence shown here is derived from an EMBL/GenBank/DDBJ whole genome shotgun (WGS) entry which is preliminary data.</text>
</comment>
<evidence type="ECO:0000313" key="14">
    <source>
        <dbReference type="Proteomes" id="UP000305131"/>
    </source>
</evidence>
<dbReference type="OrthoDB" id="9805601at2"/>
<evidence type="ECO:0000256" key="1">
    <source>
        <dbReference type="ARBA" id="ARBA00004202"/>
    </source>
</evidence>
<dbReference type="EMBL" id="VAUP01000022">
    <property type="protein sequence ID" value="TLX42789.1"/>
    <property type="molecule type" value="Genomic_DNA"/>
</dbReference>
<dbReference type="GO" id="GO:0016887">
    <property type="term" value="F:ATP hydrolysis activity"/>
    <property type="evidence" value="ECO:0007669"/>
    <property type="project" value="InterPro"/>
</dbReference>
<organism evidence="13 14">
    <name type="scientific">Xanthobacter autotrophicus</name>
    <dbReference type="NCBI Taxonomy" id="280"/>
    <lineage>
        <taxon>Bacteria</taxon>
        <taxon>Pseudomonadati</taxon>
        <taxon>Pseudomonadota</taxon>
        <taxon>Alphaproteobacteria</taxon>
        <taxon>Hyphomicrobiales</taxon>
        <taxon>Xanthobacteraceae</taxon>
        <taxon>Xanthobacter</taxon>
    </lineage>
</organism>
<dbReference type="PROSITE" id="PS00211">
    <property type="entry name" value="ABC_TRANSPORTER_1"/>
    <property type="match status" value="1"/>
</dbReference>
<keyword evidence="7 13" id="KW-0067">ATP-binding</keyword>
<keyword evidence="4" id="KW-1003">Cell membrane</keyword>
<gene>
    <name evidence="13" type="ORF">FBQ73_08945</name>
</gene>
<evidence type="ECO:0000256" key="8">
    <source>
        <dbReference type="ARBA" id="ARBA00023004"/>
    </source>
</evidence>
<dbReference type="InterPro" id="IPR017871">
    <property type="entry name" value="ABC_transporter-like_CS"/>
</dbReference>
<dbReference type="FunFam" id="3.40.50.300:FF:000134">
    <property type="entry name" value="Iron-enterobactin ABC transporter ATP-binding protein"/>
    <property type="match status" value="1"/>
</dbReference>
<feature type="domain" description="ABC transporter" evidence="12">
    <location>
        <begin position="62"/>
        <end position="308"/>
    </location>
</feature>
<name>A0A6C1KEU6_XANAU</name>
<dbReference type="PROSITE" id="PS50893">
    <property type="entry name" value="ABC_TRANSPORTER_2"/>
    <property type="match status" value="1"/>
</dbReference>
<dbReference type="Gene3D" id="3.40.50.300">
    <property type="entry name" value="P-loop containing nucleotide triphosphate hydrolases"/>
    <property type="match status" value="1"/>
</dbReference>
<feature type="region of interest" description="Disordered" evidence="11">
    <location>
        <begin position="24"/>
        <end position="61"/>
    </location>
</feature>
<evidence type="ECO:0000256" key="5">
    <source>
        <dbReference type="ARBA" id="ARBA00022496"/>
    </source>
</evidence>
<dbReference type="InterPro" id="IPR003439">
    <property type="entry name" value="ABC_transporter-like_ATP-bd"/>
</dbReference>
<evidence type="ECO:0000256" key="4">
    <source>
        <dbReference type="ARBA" id="ARBA00022475"/>
    </source>
</evidence>
<accession>A0A6C1KEU6</accession>
<keyword evidence="10" id="KW-0472">Membrane</keyword>
<evidence type="ECO:0000313" key="13">
    <source>
        <dbReference type="EMBL" id="TLX42789.1"/>
    </source>
</evidence>
<keyword evidence="8" id="KW-0408">Iron</keyword>
<evidence type="ECO:0000259" key="12">
    <source>
        <dbReference type="PROSITE" id="PS50893"/>
    </source>
</evidence>
<evidence type="ECO:0000256" key="10">
    <source>
        <dbReference type="ARBA" id="ARBA00023136"/>
    </source>
</evidence>
<dbReference type="AlphaFoldDB" id="A0A6C1KEU6"/>
<dbReference type="Proteomes" id="UP000305131">
    <property type="component" value="Unassembled WGS sequence"/>
</dbReference>
<keyword evidence="6" id="KW-0547">Nucleotide-binding</keyword>
<dbReference type="InterPro" id="IPR027417">
    <property type="entry name" value="P-loop_NTPase"/>
</dbReference>
<comment type="similarity">
    <text evidence="2">Belongs to the ABC transporter superfamily.</text>
</comment>
<keyword evidence="3" id="KW-0813">Transport</keyword>
<protein>
    <submittedName>
        <fullName evidence="13">ATP-binding cassette domain-containing protein</fullName>
    </submittedName>
</protein>
<evidence type="ECO:0000256" key="3">
    <source>
        <dbReference type="ARBA" id="ARBA00022448"/>
    </source>
</evidence>
<dbReference type="InterPro" id="IPR003593">
    <property type="entry name" value="AAA+_ATPase"/>
</dbReference>
<comment type="subcellular location">
    <subcellularLocation>
        <location evidence="1">Cell membrane</location>
        <topology evidence="1">Peripheral membrane protein</topology>
    </subcellularLocation>
</comment>
<evidence type="ECO:0000256" key="2">
    <source>
        <dbReference type="ARBA" id="ARBA00005417"/>
    </source>
</evidence>
<evidence type="ECO:0000256" key="11">
    <source>
        <dbReference type="SAM" id="MobiDB-lite"/>
    </source>
</evidence>
<dbReference type="GO" id="GO:0005524">
    <property type="term" value="F:ATP binding"/>
    <property type="evidence" value="ECO:0007669"/>
    <property type="project" value="UniProtKB-KW"/>
</dbReference>
<dbReference type="PANTHER" id="PTHR42771:SF2">
    <property type="entry name" value="IRON(3+)-HYDROXAMATE IMPORT ATP-BINDING PROTEIN FHUC"/>
    <property type="match status" value="1"/>
</dbReference>
<dbReference type="PANTHER" id="PTHR42771">
    <property type="entry name" value="IRON(3+)-HYDROXAMATE IMPORT ATP-BINDING PROTEIN FHUC"/>
    <property type="match status" value="1"/>
</dbReference>
<dbReference type="SUPFAM" id="SSF52540">
    <property type="entry name" value="P-loop containing nucleoside triphosphate hydrolases"/>
    <property type="match status" value="1"/>
</dbReference>
<dbReference type="SMART" id="SM00382">
    <property type="entry name" value="AAA"/>
    <property type="match status" value="1"/>
</dbReference>
<reference evidence="13 14" key="1">
    <citation type="submission" date="2019-05" db="EMBL/GenBank/DDBJ databases">
        <authorList>
            <person name="Zhou X."/>
        </authorList>
    </citation>
    <scope>NUCLEOTIDE SEQUENCE [LARGE SCALE GENOMIC DNA]</scope>
    <source>
        <strain evidence="13 14">DSM 432</strain>
    </source>
</reference>
<evidence type="ECO:0000256" key="9">
    <source>
        <dbReference type="ARBA" id="ARBA00023065"/>
    </source>
</evidence>
<dbReference type="CDD" id="cd03214">
    <property type="entry name" value="ABC_Iron-Siderophores_B12_Hemin"/>
    <property type="match status" value="1"/>
</dbReference>
<evidence type="ECO:0000256" key="6">
    <source>
        <dbReference type="ARBA" id="ARBA00022741"/>
    </source>
</evidence>
<keyword evidence="9" id="KW-0406">Ion transport</keyword>
<evidence type="ECO:0000256" key="7">
    <source>
        <dbReference type="ARBA" id="ARBA00022840"/>
    </source>
</evidence>
<dbReference type="GO" id="GO:0005886">
    <property type="term" value="C:plasma membrane"/>
    <property type="evidence" value="ECO:0007669"/>
    <property type="project" value="UniProtKB-SubCell"/>
</dbReference>